<evidence type="ECO:0000256" key="3">
    <source>
        <dbReference type="ARBA" id="ARBA00022692"/>
    </source>
</evidence>
<keyword evidence="2" id="KW-0813">Transport</keyword>
<feature type="transmembrane region" description="Helical" evidence="6">
    <location>
        <begin position="490"/>
        <end position="510"/>
    </location>
</feature>
<sequence>MKPERPEDHRSIEELQEDKTAVQLKGGTYEDEREMQRMGKTQELRRNFKFIGIVGFVSILQSTWENTLLASFFGLFNGGPAGIIYCTIAVWIFMMCMIASMGELAAMAPTAGAQYHFISEFAPRSMQKPLSYIVGWLCCLGWISGIPACGLQLAGIIGEMVNLTHPDAGYGLAWQATLAVFLFIILTVCFNIFFAQHLPLAEGIVLFLHVFGFFAFLLTLWIMADHVPAKEVFTNFHNGGGWPSTGLACLIGLSSPIWCFIGPDAGAHMSEELKDASIQLPKAMLWATFGNGIMGITMIITFCFCITDLDIIIGEKSTDFPIIEIIYGATGSYAATCILGGLLILLLFFSTVTTVASASRQVWSFSRDRGLPFSAWICHVRPTWEIPVNALLVCLSVALVLSAINFGSNAALNAILSVSNAALIFSYIASIGSVRLKRLRGEPLLPSRFSLGKWGGPINDISLAFLLVGFVFSFFPLAPVTGGPTWASDFNWAIIIFSGTCVLAGIWYAVGGGRTYVAPVSLVKED</sequence>
<feature type="transmembrane region" description="Helical" evidence="6">
    <location>
        <begin position="333"/>
        <end position="359"/>
    </location>
</feature>
<dbReference type="PANTHER" id="PTHR45649">
    <property type="entry name" value="AMINO-ACID PERMEASE BAT1"/>
    <property type="match status" value="1"/>
</dbReference>
<feature type="transmembrane region" description="Helical" evidence="6">
    <location>
        <begin position="390"/>
        <end position="408"/>
    </location>
</feature>
<feature type="transmembrane region" description="Helical" evidence="6">
    <location>
        <begin position="82"/>
        <end position="108"/>
    </location>
</feature>
<reference evidence="7 8" key="1">
    <citation type="journal article" date="2020" name="Microbiol. Resour. Announc.">
        <title>Draft Genome Sequence of a Cladosporium Species Isolated from the Mesophotic Ascidian Didemnum maculosum.</title>
        <authorList>
            <person name="Gioti A."/>
            <person name="Siaperas R."/>
            <person name="Nikolaivits E."/>
            <person name="Le Goff G."/>
            <person name="Ouazzani J."/>
            <person name="Kotoulas G."/>
            <person name="Topakas E."/>
        </authorList>
    </citation>
    <scope>NUCLEOTIDE SEQUENCE [LARGE SCALE GENOMIC DNA]</scope>
    <source>
        <strain evidence="7 8">TM138-S3</strain>
    </source>
</reference>
<comment type="subcellular location">
    <subcellularLocation>
        <location evidence="1">Membrane</location>
        <topology evidence="1">Multi-pass membrane protein</topology>
    </subcellularLocation>
</comment>
<name>A0AB34KF84_9PEZI</name>
<feature type="transmembrane region" description="Helical" evidence="6">
    <location>
        <begin position="206"/>
        <end position="224"/>
    </location>
</feature>
<keyword evidence="8" id="KW-1185">Reference proteome</keyword>
<dbReference type="InterPro" id="IPR002293">
    <property type="entry name" value="AA/rel_permease1"/>
</dbReference>
<dbReference type="PANTHER" id="PTHR45649:SF2">
    <property type="entry name" value="ACID PERMEASE, PUTATIVE-RELATED"/>
    <property type="match status" value="1"/>
</dbReference>
<dbReference type="RefSeq" id="XP_069225538.1">
    <property type="nucleotide sequence ID" value="XM_069377521.1"/>
</dbReference>
<dbReference type="GO" id="GO:0016020">
    <property type="term" value="C:membrane"/>
    <property type="evidence" value="ECO:0007669"/>
    <property type="project" value="UniProtKB-SubCell"/>
</dbReference>
<evidence type="ECO:0000256" key="2">
    <source>
        <dbReference type="ARBA" id="ARBA00022448"/>
    </source>
</evidence>
<protein>
    <recommendedName>
        <fullName evidence="9">Amino acid transporter</fullName>
    </recommendedName>
</protein>
<dbReference type="AlphaFoldDB" id="A0AB34KF84"/>
<evidence type="ECO:0000256" key="4">
    <source>
        <dbReference type="ARBA" id="ARBA00022989"/>
    </source>
</evidence>
<evidence type="ECO:0000256" key="5">
    <source>
        <dbReference type="ARBA" id="ARBA00023136"/>
    </source>
</evidence>
<feature type="transmembrane region" description="Helical" evidence="6">
    <location>
        <begin position="50"/>
        <end position="76"/>
    </location>
</feature>
<dbReference type="PIRSF" id="PIRSF006060">
    <property type="entry name" value="AA_transporter"/>
    <property type="match status" value="1"/>
</dbReference>
<dbReference type="EMBL" id="JAAQHG020000051">
    <property type="protein sequence ID" value="KAL1582431.1"/>
    <property type="molecule type" value="Genomic_DNA"/>
</dbReference>
<feature type="transmembrane region" description="Helical" evidence="6">
    <location>
        <begin position="283"/>
        <end position="313"/>
    </location>
</feature>
<dbReference type="GO" id="GO:0022857">
    <property type="term" value="F:transmembrane transporter activity"/>
    <property type="evidence" value="ECO:0007669"/>
    <property type="project" value="InterPro"/>
</dbReference>
<evidence type="ECO:0000313" key="8">
    <source>
        <dbReference type="Proteomes" id="UP000803884"/>
    </source>
</evidence>
<keyword evidence="3 6" id="KW-0812">Transmembrane</keyword>
<evidence type="ECO:0000256" key="6">
    <source>
        <dbReference type="SAM" id="Phobius"/>
    </source>
</evidence>
<dbReference type="Proteomes" id="UP000803884">
    <property type="component" value="Unassembled WGS sequence"/>
</dbReference>
<organism evidence="7 8">
    <name type="scientific">Cladosporium halotolerans</name>
    <dbReference type="NCBI Taxonomy" id="1052096"/>
    <lineage>
        <taxon>Eukaryota</taxon>
        <taxon>Fungi</taxon>
        <taxon>Dikarya</taxon>
        <taxon>Ascomycota</taxon>
        <taxon>Pezizomycotina</taxon>
        <taxon>Dothideomycetes</taxon>
        <taxon>Dothideomycetidae</taxon>
        <taxon>Cladosporiales</taxon>
        <taxon>Cladosporiaceae</taxon>
        <taxon>Cladosporium</taxon>
    </lineage>
</organism>
<feature type="transmembrane region" description="Helical" evidence="6">
    <location>
        <begin position="414"/>
        <end position="436"/>
    </location>
</feature>
<accession>A0AB34KF84</accession>
<evidence type="ECO:0000313" key="7">
    <source>
        <dbReference type="EMBL" id="KAL1582431.1"/>
    </source>
</evidence>
<keyword evidence="5 6" id="KW-0472">Membrane</keyword>
<evidence type="ECO:0008006" key="9">
    <source>
        <dbReference type="Google" id="ProtNLM"/>
    </source>
</evidence>
<dbReference type="Pfam" id="PF13520">
    <property type="entry name" value="AA_permease_2"/>
    <property type="match status" value="1"/>
</dbReference>
<gene>
    <name evidence="7" type="ORF">WHR41_08917</name>
</gene>
<feature type="transmembrane region" description="Helical" evidence="6">
    <location>
        <begin position="173"/>
        <end position="194"/>
    </location>
</feature>
<dbReference type="GeneID" id="96010359"/>
<comment type="caution">
    <text evidence="7">The sequence shown here is derived from an EMBL/GenBank/DDBJ whole genome shotgun (WGS) entry which is preliminary data.</text>
</comment>
<dbReference type="Gene3D" id="1.20.1740.10">
    <property type="entry name" value="Amino acid/polyamine transporter I"/>
    <property type="match status" value="1"/>
</dbReference>
<evidence type="ECO:0000256" key="1">
    <source>
        <dbReference type="ARBA" id="ARBA00004141"/>
    </source>
</evidence>
<feature type="transmembrane region" description="Helical" evidence="6">
    <location>
        <begin position="244"/>
        <end position="262"/>
    </location>
</feature>
<proteinExistence type="predicted"/>
<keyword evidence="4 6" id="KW-1133">Transmembrane helix</keyword>
<feature type="transmembrane region" description="Helical" evidence="6">
    <location>
        <begin position="457"/>
        <end position="478"/>
    </location>
</feature>
<feature type="transmembrane region" description="Helical" evidence="6">
    <location>
        <begin position="129"/>
        <end position="153"/>
    </location>
</feature>